<accession>A0A392VVU5</accession>
<reference evidence="1 2" key="1">
    <citation type="journal article" date="2018" name="Front. Plant Sci.">
        <title>Red Clover (Trifolium pratense) and Zigzag Clover (T. medium) - A Picture of Genomic Similarities and Differences.</title>
        <authorList>
            <person name="Dluhosova J."/>
            <person name="Istvanek J."/>
            <person name="Nedelnik J."/>
            <person name="Repkova J."/>
        </authorList>
    </citation>
    <scope>NUCLEOTIDE SEQUENCE [LARGE SCALE GENOMIC DNA]</scope>
    <source>
        <strain evidence="2">cv. 10/8</strain>
        <tissue evidence="1">Leaf</tissue>
    </source>
</reference>
<protein>
    <submittedName>
        <fullName evidence="1">Uncharacterized protein</fullName>
    </submittedName>
</protein>
<dbReference type="AlphaFoldDB" id="A0A392VVU5"/>
<organism evidence="1 2">
    <name type="scientific">Trifolium medium</name>
    <dbReference type="NCBI Taxonomy" id="97028"/>
    <lineage>
        <taxon>Eukaryota</taxon>
        <taxon>Viridiplantae</taxon>
        <taxon>Streptophyta</taxon>
        <taxon>Embryophyta</taxon>
        <taxon>Tracheophyta</taxon>
        <taxon>Spermatophyta</taxon>
        <taxon>Magnoliopsida</taxon>
        <taxon>eudicotyledons</taxon>
        <taxon>Gunneridae</taxon>
        <taxon>Pentapetalae</taxon>
        <taxon>rosids</taxon>
        <taxon>fabids</taxon>
        <taxon>Fabales</taxon>
        <taxon>Fabaceae</taxon>
        <taxon>Papilionoideae</taxon>
        <taxon>50 kb inversion clade</taxon>
        <taxon>NPAAA clade</taxon>
        <taxon>Hologalegina</taxon>
        <taxon>IRL clade</taxon>
        <taxon>Trifolieae</taxon>
        <taxon>Trifolium</taxon>
    </lineage>
</organism>
<evidence type="ECO:0000313" key="2">
    <source>
        <dbReference type="Proteomes" id="UP000265520"/>
    </source>
</evidence>
<evidence type="ECO:0000313" key="1">
    <source>
        <dbReference type="EMBL" id="MCI91582.1"/>
    </source>
</evidence>
<sequence>AARAGATRRAVVLRQFFFWYQHDTQLGLARRASLPCLVLFSSSVGAEHAGSLRGAQVC</sequence>
<dbReference type="EMBL" id="LXQA011276011">
    <property type="protein sequence ID" value="MCI91582.1"/>
    <property type="molecule type" value="Genomic_DNA"/>
</dbReference>
<name>A0A392VVU5_9FABA</name>
<proteinExistence type="predicted"/>
<dbReference type="Proteomes" id="UP000265520">
    <property type="component" value="Unassembled WGS sequence"/>
</dbReference>
<feature type="non-terminal residue" evidence="1">
    <location>
        <position position="1"/>
    </location>
</feature>
<keyword evidence="2" id="KW-1185">Reference proteome</keyword>
<comment type="caution">
    <text evidence="1">The sequence shown here is derived from an EMBL/GenBank/DDBJ whole genome shotgun (WGS) entry which is preliminary data.</text>
</comment>